<dbReference type="AlphaFoldDB" id="A0A8H6K0A4"/>
<organism evidence="2 3">
    <name type="scientific">Colletotrichum plurivorum</name>
    <dbReference type="NCBI Taxonomy" id="2175906"/>
    <lineage>
        <taxon>Eukaryota</taxon>
        <taxon>Fungi</taxon>
        <taxon>Dikarya</taxon>
        <taxon>Ascomycota</taxon>
        <taxon>Pezizomycotina</taxon>
        <taxon>Sordariomycetes</taxon>
        <taxon>Hypocreomycetidae</taxon>
        <taxon>Glomerellales</taxon>
        <taxon>Glomerellaceae</taxon>
        <taxon>Colletotrichum</taxon>
        <taxon>Colletotrichum orchidearum species complex</taxon>
    </lineage>
</organism>
<evidence type="ECO:0000313" key="2">
    <source>
        <dbReference type="EMBL" id="KAF6822008.1"/>
    </source>
</evidence>
<feature type="region of interest" description="Disordered" evidence="1">
    <location>
        <begin position="143"/>
        <end position="162"/>
    </location>
</feature>
<reference evidence="2" key="1">
    <citation type="journal article" date="2020" name="Phytopathology">
        <title>Genome Sequence Resources of Colletotrichum truncatum, C. plurivorum, C. musicola, and C. sojae: Four Species Pathogenic to Soybean (Glycine max).</title>
        <authorList>
            <person name="Rogerio F."/>
            <person name="Boufleur T.R."/>
            <person name="Ciampi-Guillardi M."/>
            <person name="Sukno S.A."/>
            <person name="Thon M.R."/>
            <person name="Massola Junior N.S."/>
            <person name="Baroncelli R."/>
        </authorList>
    </citation>
    <scope>NUCLEOTIDE SEQUENCE</scope>
    <source>
        <strain evidence="2">LFN00145</strain>
    </source>
</reference>
<accession>A0A8H6K0A4</accession>
<proteinExistence type="predicted"/>
<keyword evidence="3" id="KW-1185">Reference proteome</keyword>
<comment type="caution">
    <text evidence="2">The sequence shown here is derived from an EMBL/GenBank/DDBJ whole genome shotgun (WGS) entry which is preliminary data.</text>
</comment>
<evidence type="ECO:0000256" key="1">
    <source>
        <dbReference type="SAM" id="MobiDB-lite"/>
    </source>
</evidence>
<evidence type="ECO:0000313" key="3">
    <source>
        <dbReference type="Proteomes" id="UP000654918"/>
    </source>
</evidence>
<gene>
    <name evidence="2" type="ORF">CPLU01_12286</name>
</gene>
<dbReference type="Proteomes" id="UP000654918">
    <property type="component" value="Unassembled WGS sequence"/>
</dbReference>
<protein>
    <submittedName>
        <fullName evidence="2">Uncharacterized protein</fullName>
    </submittedName>
</protein>
<dbReference type="EMBL" id="WIGO01000249">
    <property type="protein sequence ID" value="KAF6822008.1"/>
    <property type="molecule type" value="Genomic_DNA"/>
</dbReference>
<feature type="region of interest" description="Disordered" evidence="1">
    <location>
        <begin position="13"/>
        <end position="96"/>
    </location>
</feature>
<sequence>MRVVCPLNAAEEKQWAGRMPSPPSHHVLAPPTADELQKRSFGALPPGTRRYDVDGSFAKKHARTKTPSDSPSSVPAALEDSRAQPRDPAGWRRKHELRLYPPILEETLWPQSTGYYTTPCNGLPPDYETLQGEVMHMQTPVEKVSLRPPQRTVSDVWHHVEP</sequence>
<name>A0A8H6K0A4_9PEZI</name>